<dbReference type="GO" id="GO:0000172">
    <property type="term" value="C:ribonuclease MRP complex"/>
    <property type="evidence" value="ECO:0007669"/>
    <property type="project" value="InterPro"/>
</dbReference>
<accession>A0A420HCF6</accession>
<feature type="compositionally biased region" description="Basic residues" evidence="4">
    <location>
        <begin position="56"/>
        <end position="66"/>
    </location>
</feature>
<sequence>MAPKETPLALSLLLRAHSPDSAAKIYTERVHHRPLHLAPNDNANNLQQSRRMKRIQKKQLRTKKPGKPAPLSSRQARSLDLYSISKPTQRYDIYVPLHQLWTAYIQEVLWDGKGFSPVNNTQAAKLCSADFNGAELEVVRSRCVSRVGVKGIVVKDLKSVFELITIKDKVKIVPKEGTVFRFHVPVPQEDQGCETTVAISMNKKDNVENPLENVASTNLVFELHGDQFRYRATDRANRKFKPHFLPNL</sequence>
<keyword evidence="3" id="KW-0819">tRNA processing</keyword>
<dbReference type="Pfam" id="PF01868">
    <property type="entry name" value="RNase_P-MRP_p29"/>
    <property type="match status" value="1"/>
</dbReference>
<evidence type="ECO:0000256" key="3">
    <source>
        <dbReference type="PIRNR" id="PIRNR027081"/>
    </source>
</evidence>
<dbReference type="InterPro" id="IPR002730">
    <property type="entry name" value="Rpp29/RNP1"/>
</dbReference>
<evidence type="ECO:0000313" key="6">
    <source>
        <dbReference type="Proteomes" id="UP000285405"/>
    </source>
</evidence>
<dbReference type="InterPro" id="IPR016848">
    <property type="entry name" value="RNase_P/MRP_Rpp29-subunit"/>
</dbReference>
<reference evidence="5 6" key="1">
    <citation type="journal article" date="2018" name="BMC Genomics">
        <title>Comparative genome analyses reveal sequence features reflecting distinct modes of host-adaptation between dicot and monocot powdery mildew.</title>
        <authorList>
            <person name="Wu Y."/>
            <person name="Ma X."/>
            <person name="Pan Z."/>
            <person name="Kale S.D."/>
            <person name="Song Y."/>
            <person name="King H."/>
            <person name="Zhang Q."/>
            <person name="Presley C."/>
            <person name="Deng X."/>
            <person name="Wei C.I."/>
            <person name="Xiao S."/>
        </authorList>
    </citation>
    <scope>NUCLEOTIDE SEQUENCE [LARGE SCALE GENOMIC DNA]</scope>
    <source>
        <strain evidence="5">UCSC1</strain>
    </source>
</reference>
<keyword evidence="3" id="KW-0539">Nucleus</keyword>
<dbReference type="Gene3D" id="2.30.30.210">
    <property type="entry name" value="Ribonuclease P/MRP, subunit p29"/>
    <property type="match status" value="1"/>
</dbReference>
<name>A0A420HCF6_9PEZI</name>
<dbReference type="OrthoDB" id="124041at2759"/>
<dbReference type="GO" id="GO:0006364">
    <property type="term" value="P:rRNA processing"/>
    <property type="evidence" value="ECO:0007669"/>
    <property type="project" value="TreeGrafter"/>
</dbReference>
<dbReference type="GO" id="GO:0033204">
    <property type="term" value="F:ribonuclease P RNA binding"/>
    <property type="evidence" value="ECO:0007669"/>
    <property type="project" value="InterPro"/>
</dbReference>
<protein>
    <recommendedName>
        <fullName evidence="3">Ribonuclease P protein subunit</fullName>
    </recommendedName>
</protein>
<dbReference type="SUPFAM" id="SSF101744">
    <property type="entry name" value="Rof/RNase P subunit-like"/>
    <property type="match status" value="1"/>
</dbReference>
<dbReference type="EMBL" id="MCBR01020638">
    <property type="protein sequence ID" value="RKF55121.1"/>
    <property type="molecule type" value="Genomic_DNA"/>
</dbReference>
<dbReference type="InterPro" id="IPR023534">
    <property type="entry name" value="Rof/RNase_P-like"/>
</dbReference>
<dbReference type="PANTHER" id="PTHR13348">
    <property type="entry name" value="RIBONUCLEASE P SUBUNIT P29"/>
    <property type="match status" value="1"/>
</dbReference>
<comment type="caution">
    <text evidence="5">The sequence shown here is derived from an EMBL/GenBank/DDBJ whole genome shotgun (WGS) entry which is preliminary data.</text>
</comment>
<dbReference type="GO" id="GO:0030677">
    <property type="term" value="C:ribonuclease P complex"/>
    <property type="evidence" value="ECO:0007669"/>
    <property type="project" value="InterPro"/>
</dbReference>
<dbReference type="Proteomes" id="UP000285405">
    <property type="component" value="Unassembled WGS sequence"/>
</dbReference>
<evidence type="ECO:0000256" key="1">
    <source>
        <dbReference type="ARBA" id="ARBA00004123"/>
    </source>
</evidence>
<dbReference type="GO" id="GO:0001682">
    <property type="term" value="P:tRNA 5'-leader removal"/>
    <property type="evidence" value="ECO:0007669"/>
    <property type="project" value="InterPro"/>
</dbReference>
<evidence type="ECO:0000256" key="2">
    <source>
        <dbReference type="ARBA" id="ARBA00006181"/>
    </source>
</evidence>
<comment type="similarity">
    <text evidence="2">Belongs to the eukaryotic/archaeal RNase P protein component 1 family.</text>
</comment>
<dbReference type="AlphaFoldDB" id="A0A420HCF6"/>
<dbReference type="SMART" id="SM00538">
    <property type="entry name" value="POP4"/>
    <property type="match status" value="1"/>
</dbReference>
<dbReference type="PANTHER" id="PTHR13348:SF0">
    <property type="entry name" value="RIBONUCLEASE P PROTEIN SUBUNIT P29"/>
    <property type="match status" value="1"/>
</dbReference>
<dbReference type="PIRSF" id="PIRSF027081">
    <property type="entry name" value="RNase_P/MRP_p29_subunit"/>
    <property type="match status" value="1"/>
</dbReference>
<dbReference type="GO" id="GO:0005634">
    <property type="term" value="C:nucleus"/>
    <property type="evidence" value="ECO:0007669"/>
    <property type="project" value="UniProtKB-SubCell"/>
</dbReference>
<evidence type="ECO:0000256" key="4">
    <source>
        <dbReference type="SAM" id="MobiDB-lite"/>
    </source>
</evidence>
<gene>
    <name evidence="5" type="ORF">GcC1_206024</name>
</gene>
<evidence type="ECO:0000313" key="5">
    <source>
        <dbReference type="EMBL" id="RKF55121.1"/>
    </source>
</evidence>
<proteinExistence type="inferred from homology"/>
<feature type="region of interest" description="Disordered" evidence="4">
    <location>
        <begin position="56"/>
        <end position="75"/>
    </location>
</feature>
<dbReference type="InterPro" id="IPR036980">
    <property type="entry name" value="RNase_P/MRP_Rpp29_sf"/>
</dbReference>
<comment type="subcellular location">
    <subcellularLocation>
        <location evidence="1">Nucleus</location>
    </subcellularLocation>
</comment>
<organism evidence="5 6">
    <name type="scientific">Golovinomyces cichoracearum</name>
    <dbReference type="NCBI Taxonomy" id="62708"/>
    <lineage>
        <taxon>Eukaryota</taxon>
        <taxon>Fungi</taxon>
        <taxon>Dikarya</taxon>
        <taxon>Ascomycota</taxon>
        <taxon>Pezizomycotina</taxon>
        <taxon>Leotiomycetes</taxon>
        <taxon>Erysiphales</taxon>
        <taxon>Erysiphaceae</taxon>
        <taxon>Golovinomyces</taxon>
    </lineage>
</organism>